<feature type="compositionally biased region" description="Basic and acidic residues" evidence="1">
    <location>
        <begin position="434"/>
        <end position="451"/>
    </location>
</feature>
<reference evidence="3" key="1">
    <citation type="journal article" date="2023" name="Science">
        <title>Genome structures resolve the early diversification of teleost fishes.</title>
        <authorList>
            <person name="Parey E."/>
            <person name="Louis A."/>
            <person name="Montfort J."/>
            <person name="Bouchez O."/>
            <person name="Roques C."/>
            <person name="Iampietro C."/>
            <person name="Lluch J."/>
            <person name="Castinel A."/>
            <person name="Donnadieu C."/>
            <person name="Desvignes T."/>
            <person name="Floi Bucao C."/>
            <person name="Jouanno E."/>
            <person name="Wen M."/>
            <person name="Mejri S."/>
            <person name="Dirks R."/>
            <person name="Jansen H."/>
            <person name="Henkel C."/>
            <person name="Chen W.J."/>
            <person name="Zahm M."/>
            <person name="Cabau C."/>
            <person name="Klopp C."/>
            <person name="Thompson A.W."/>
            <person name="Robinson-Rechavi M."/>
            <person name="Braasch I."/>
            <person name="Lecointre G."/>
            <person name="Bobe J."/>
            <person name="Postlethwait J.H."/>
            <person name="Berthelot C."/>
            <person name="Roest Crollius H."/>
            <person name="Guiguen Y."/>
        </authorList>
    </citation>
    <scope>NUCLEOTIDE SEQUENCE</scope>
    <source>
        <strain evidence="3">WJC10195</strain>
    </source>
</reference>
<feature type="region of interest" description="Disordered" evidence="1">
    <location>
        <begin position="416"/>
        <end position="451"/>
    </location>
</feature>
<evidence type="ECO:0000259" key="2">
    <source>
        <dbReference type="Pfam" id="PF13966"/>
    </source>
</evidence>
<protein>
    <recommendedName>
        <fullName evidence="2">Reverse transcriptase zinc-binding domain-containing protein</fullName>
    </recommendedName>
</protein>
<accession>A0A9Q1FUD9</accession>
<dbReference type="Proteomes" id="UP001152622">
    <property type="component" value="Chromosome 4"/>
</dbReference>
<dbReference type="Pfam" id="PF13966">
    <property type="entry name" value="zf-RVT"/>
    <property type="match status" value="1"/>
</dbReference>
<dbReference type="PANTHER" id="PTHR31025:SF27">
    <property type="entry name" value="SI:CH211-193K19.2-RELATED"/>
    <property type="match status" value="1"/>
</dbReference>
<keyword evidence="4" id="KW-1185">Reference proteome</keyword>
<dbReference type="AlphaFoldDB" id="A0A9Q1FUD9"/>
<comment type="caution">
    <text evidence="3">The sequence shown here is derived from an EMBL/GenBank/DDBJ whole genome shotgun (WGS) entry which is preliminary data.</text>
</comment>
<evidence type="ECO:0000313" key="4">
    <source>
        <dbReference type="Proteomes" id="UP001152622"/>
    </source>
</evidence>
<dbReference type="PANTHER" id="PTHR31025">
    <property type="entry name" value="SI:CH211-196P9.1-RELATED"/>
    <property type="match status" value="1"/>
</dbReference>
<evidence type="ECO:0000313" key="3">
    <source>
        <dbReference type="EMBL" id="KAJ8366204.1"/>
    </source>
</evidence>
<dbReference type="EMBL" id="JAINUF010000004">
    <property type="protein sequence ID" value="KAJ8366204.1"/>
    <property type="molecule type" value="Genomic_DNA"/>
</dbReference>
<organism evidence="3 4">
    <name type="scientific">Synaphobranchus kaupii</name>
    <name type="common">Kaup's arrowtooth eel</name>
    <dbReference type="NCBI Taxonomy" id="118154"/>
    <lineage>
        <taxon>Eukaryota</taxon>
        <taxon>Metazoa</taxon>
        <taxon>Chordata</taxon>
        <taxon>Craniata</taxon>
        <taxon>Vertebrata</taxon>
        <taxon>Euteleostomi</taxon>
        <taxon>Actinopterygii</taxon>
        <taxon>Neopterygii</taxon>
        <taxon>Teleostei</taxon>
        <taxon>Anguilliformes</taxon>
        <taxon>Synaphobranchidae</taxon>
        <taxon>Synaphobranchus</taxon>
    </lineage>
</organism>
<sequence length="698" mass="79516">MKGLRGKDGEVVGDTEGMLGVAEKFYTELFGEKEVVEERVEEVVGFIERVVEEGVGLDAPVEMTEWFSRASGARLNRDKCDLKLYGQWTETEHLGMPLTGREQMCQVRGLALGRTEDVWKAVAHPDLMHRHRDLAWLVTHEVLPVQSVLHARSLARTAVCPRIGCGREETVRHFLWDCWAAQALWKRWRGFLQKYMEEGATLDCQLILYGGGKVRGTRAWRALWLAINCLKWTLWAARTALKLEGKVLSTEATKRMVLAALRDYMLRDCRKKGKERAIQMWGHAAWALVVGEGGPGLLGQGTVHGGAAAFSYDVELKLRKGNEAYEKTKKGISLTRDMKMDILDKIAQAVFELKAYPDQDQIESVASALVSKHPCLREPGSETGYDGWKISIKYKLGNYRSKLRQAGCIEVSINRKRRNDGDDGASPSLKRAKRGEINHVPDHPDNHTDDSLEEERLALVEEFKKRNKNVALIKQQMELTFSLRRKEIVDLEPMVSEVRERWPALFCEAEIREEFHRITNKNLIDDFRAAINQHTPGLHRLYRARRTAFPPAMDQLLNRLDEETSDITAHRQTAALKGLPLYLRDSHEKLFRNCLDTDPEEEQTKGLIVGILTVLEDDDSSAPARIMNIAVILEEDIVLQDLPDLPTAFAFLFGLIYSLNLQYPKELRYTFETIQKVFMELGTDLSARVRSLKNKLLQ</sequence>
<feature type="domain" description="Reverse transcriptase zinc-binding" evidence="2">
    <location>
        <begin position="116"/>
        <end position="185"/>
    </location>
</feature>
<name>A0A9Q1FUD9_SYNKA</name>
<dbReference type="OrthoDB" id="6512834at2759"/>
<dbReference type="InterPro" id="IPR026960">
    <property type="entry name" value="RVT-Znf"/>
</dbReference>
<evidence type="ECO:0000256" key="1">
    <source>
        <dbReference type="SAM" id="MobiDB-lite"/>
    </source>
</evidence>
<proteinExistence type="predicted"/>
<gene>
    <name evidence="3" type="ORF">SKAU_G00150350</name>
</gene>